<gene>
    <name evidence="1" type="ORF">IWW38_003156</name>
</gene>
<name>A0ACC1M1X7_9FUNG</name>
<comment type="caution">
    <text evidence="1">The sequence shown here is derived from an EMBL/GenBank/DDBJ whole genome shotgun (WGS) entry which is preliminary data.</text>
</comment>
<evidence type="ECO:0000313" key="1">
    <source>
        <dbReference type="EMBL" id="KAJ2892608.1"/>
    </source>
</evidence>
<accession>A0ACC1M1X7</accession>
<keyword evidence="2" id="KW-1185">Reference proteome</keyword>
<sequence length="162" mass="19056">MDEDDCEASRRSRGSSGEGDMQQLAQRMLSMDIHDKSAEYYMIADLLKQIAELKRSSGMSKQAKDELAAAKLDAIAERRRADLAIDEKYELQEQLESTKRSLNYYIGEYDRLDTLSDRHRDHINSLNRNVEGKKEYIRELLQTIDAKTERIEEYESRNRYFY</sequence>
<reference evidence="1" key="1">
    <citation type="submission" date="2022-07" db="EMBL/GenBank/DDBJ databases">
        <title>Phylogenomic reconstructions and comparative analyses of Kickxellomycotina fungi.</title>
        <authorList>
            <person name="Reynolds N.K."/>
            <person name="Stajich J.E."/>
            <person name="Barry K."/>
            <person name="Grigoriev I.V."/>
            <person name="Crous P."/>
            <person name="Smith M.E."/>
        </authorList>
    </citation>
    <scope>NUCLEOTIDE SEQUENCE</scope>
    <source>
        <strain evidence="1">CBS 190363</strain>
    </source>
</reference>
<evidence type="ECO:0000313" key="2">
    <source>
        <dbReference type="Proteomes" id="UP001139981"/>
    </source>
</evidence>
<protein>
    <submittedName>
        <fullName evidence="1">Uncharacterized protein</fullName>
    </submittedName>
</protein>
<dbReference type="EMBL" id="JANBVB010000697">
    <property type="protein sequence ID" value="KAJ2892608.1"/>
    <property type="molecule type" value="Genomic_DNA"/>
</dbReference>
<proteinExistence type="predicted"/>
<dbReference type="Proteomes" id="UP001139981">
    <property type="component" value="Unassembled WGS sequence"/>
</dbReference>
<organism evidence="1 2">
    <name type="scientific">Coemansia aciculifera</name>
    <dbReference type="NCBI Taxonomy" id="417176"/>
    <lineage>
        <taxon>Eukaryota</taxon>
        <taxon>Fungi</taxon>
        <taxon>Fungi incertae sedis</taxon>
        <taxon>Zoopagomycota</taxon>
        <taxon>Kickxellomycotina</taxon>
        <taxon>Kickxellomycetes</taxon>
        <taxon>Kickxellales</taxon>
        <taxon>Kickxellaceae</taxon>
        <taxon>Coemansia</taxon>
    </lineage>
</organism>